<dbReference type="SUPFAM" id="SSF52402">
    <property type="entry name" value="Adenine nucleotide alpha hydrolases-like"/>
    <property type="match status" value="1"/>
</dbReference>
<evidence type="ECO:0000313" key="3">
    <source>
        <dbReference type="EMBL" id="ATG74670.1"/>
    </source>
</evidence>
<accession>A0A231MZU7</accession>
<keyword evidence="4" id="KW-1185">Reference proteome</keyword>
<dbReference type="PANTHER" id="PTHR46268:SF6">
    <property type="entry name" value="UNIVERSAL STRESS PROTEIN UP12"/>
    <property type="match status" value="1"/>
</dbReference>
<dbReference type="InterPro" id="IPR006015">
    <property type="entry name" value="Universal_stress_UspA"/>
</dbReference>
<gene>
    <name evidence="3" type="ORF">AN401_13060</name>
</gene>
<proteinExistence type="inferred from homology"/>
<dbReference type="Gene3D" id="3.40.50.620">
    <property type="entry name" value="HUPs"/>
    <property type="match status" value="1"/>
</dbReference>
<evidence type="ECO:0000256" key="1">
    <source>
        <dbReference type="ARBA" id="ARBA00008791"/>
    </source>
</evidence>
<evidence type="ECO:0000313" key="4">
    <source>
        <dbReference type="Proteomes" id="UP000217763"/>
    </source>
</evidence>
<dbReference type="PANTHER" id="PTHR46268">
    <property type="entry name" value="STRESS RESPONSE PROTEIN NHAX"/>
    <property type="match status" value="1"/>
</dbReference>
<dbReference type="RefSeq" id="WP_094039825.1">
    <property type="nucleotide sequence ID" value="NZ_CP012621.1"/>
</dbReference>
<name>A0A231MZU7_9GAMM</name>
<dbReference type="EMBL" id="CP012621">
    <property type="protein sequence ID" value="ATG74670.1"/>
    <property type="molecule type" value="Genomic_DNA"/>
</dbReference>
<evidence type="ECO:0000256" key="2">
    <source>
        <dbReference type="PIRNR" id="PIRNR006276"/>
    </source>
</evidence>
<dbReference type="OrthoDB" id="5795499at2"/>
<dbReference type="Pfam" id="PF00582">
    <property type="entry name" value="Usp"/>
    <property type="match status" value="1"/>
</dbReference>
<dbReference type="GO" id="GO:0005737">
    <property type="term" value="C:cytoplasm"/>
    <property type="evidence" value="ECO:0007669"/>
    <property type="project" value="UniProtKB-SubCell"/>
</dbReference>
<dbReference type="InterPro" id="IPR006016">
    <property type="entry name" value="UspA"/>
</dbReference>
<dbReference type="AlphaFoldDB" id="A0A231MZU7"/>
<dbReference type="CDD" id="cd23659">
    <property type="entry name" value="USP_At3g01520-like"/>
    <property type="match status" value="1"/>
</dbReference>
<dbReference type="PRINTS" id="PR01438">
    <property type="entry name" value="UNVRSLSTRESS"/>
</dbReference>
<dbReference type="Proteomes" id="UP000217763">
    <property type="component" value="Chromosome"/>
</dbReference>
<reference evidence="4" key="1">
    <citation type="submission" date="2015-09" db="EMBL/GenBank/DDBJ databases">
        <authorList>
            <person name="Shao Z."/>
            <person name="Wang L."/>
        </authorList>
    </citation>
    <scope>NUCLEOTIDE SEQUENCE [LARGE SCALE GENOMIC DNA]</scope>
    <source>
        <strain evidence="4">F13-1</strain>
    </source>
</reference>
<dbReference type="PIRSF" id="PIRSF006276">
    <property type="entry name" value="UspA"/>
    <property type="match status" value="1"/>
</dbReference>
<sequence>MYKSLLVAVDGSKYGKKALELAAYLACQDDASLHIVHVPEVLSHDATLVWGIGAVSIEAGRQELEEAGRKVMARAEEQARALGVKHLQTHLVQGEPARAIIRTAEELGVDVIVIGSRGLGDLAGLVMGSISHKVTHSAKCGVITVR</sequence>
<comment type="subcellular location">
    <subcellularLocation>
        <location evidence="2">Cytoplasm</location>
    </subcellularLocation>
</comment>
<keyword evidence="2" id="KW-0963">Cytoplasm</keyword>
<dbReference type="InterPro" id="IPR014729">
    <property type="entry name" value="Rossmann-like_a/b/a_fold"/>
</dbReference>
<organism evidence="3 4">
    <name type="scientific">Zobellella denitrificans</name>
    <dbReference type="NCBI Taxonomy" id="347534"/>
    <lineage>
        <taxon>Bacteria</taxon>
        <taxon>Pseudomonadati</taxon>
        <taxon>Pseudomonadota</taxon>
        <taxon>Gammaproteobacteria</taxon>
        <taxon>Aeromonadales</taxon>
        <taxon>Aeromonadaceae</taxon>
        <taxon>Zobellella</taxon>
    </lineage>
</organism>
<comment type="similarity">
    <text evidence="1 2">Belongs to the universal stress protein A family.</text>
</comment>
<protein>
    <recommendedName>
        <fullName evidence="2">Universal stress protein</fullName>
    </recommendedName>
</protein>
<dbReference type="KEGG" id="zdf:AN401_13060"/>